<dbReference type="Pfam" id="PF26238">
    <property type="entry name" value="DUF8054_M"/>
    <property type="match status" value="1"/>
</dbReference>
<comment type="caution">
    <text evidence="5">The sequence shown here is derived from an EMBL/GenBank/DDBJ whole genome shotgun (WGS) entry which is preliminary data.</text>
</comment>
<feature type="domain" description="DUF8054" evidence="4">
    <location>
        <begin position="111"/>
        <end position="220"/>
    </location>
</feature>
<evidence type="ECO:0000259" key="2">
    <source>
        <dbReference type="Pfam" id="PF26236"/>
    </source>
</evidence>
<feature type="domain" description="DUF8054" evidence="2">
    <location>
        <begin position="5"/>
        <end position="83"/>
    </location>
</feature>
<dbReference type="OrthoDB" id="292134at2157"/>
<accession>A0A202E3Z5</accession>
<name>A0A202E3Z5_9EURY</name>
<dbReference type="EMBL" id="MWPH01000004">
    <property type="protein sequence ID" value="OVE83015.1"/>
    <property type="molecule type" value="Genomic_DNA"/>
</dbReference>
<keyword evidence="1" id="KW-0472">Membrane</keyword>
<evidence type="ECO:0000259" key="3">
    <source>
        <dbReference type="Pfam" id="PF26237"/>
    </source>
</evidence>
<keyword evidence="1" id="KW-1133">Transmembrane helix</keyword>
<dbReference type="InterPro" id="IPR058674">
    <property type="entry name" value="DUF8054_N"/>
</dbReference>
<feature type="transmembrane region" description="Helical" evidence="1">
    <location>
        <begin position="38"/>
        <end position="60"/>
    </location>
</feature>
<feature type="domain" description="DUF8054" evidence="3">
    <location>
        <begin position="223"/>
        <end position="261"/>
    </location>
</feature>
<keyword evidence="6" id="KW-1185">Reference proteome</keyword>
<proteinExistence type="predicted"/>
<dbReference type="Pfam" id="PF26237">
    <property type="entry name" value="DUF8054_C"/>
    <property type="match status" value="1"/>
</dbReference>
<evidence type="ECO:0000259" key="4">
    <source>
        <dbReference type="Pfam" id="PF26238"/>
    </source>
</evidence>
<sequence length="266" mass="29069">MAAFKLRQPAYTGKNRCGACTAVNLAISVLVGGVLATIWPIAGLAFVALALVIIYLRGYLVPGTPTLTQRYVPQSVLSWFGKQPAVATEDDSTLEPNPDGSTSVDSVLESVVVDCEEIDDLCLEESFRADWREEMARLRRTDGGTARLANELEVDPDRLETETTENRFAVSVDGTQVARWNSRPAYLADIAAIGVLGERVAGWETLEEADRSRTLATLRSFLERCPTCDQPLNAADESERFCCGGEQTLTLQCETCEVAVFRTTHA</sequence>
<reference evidence="5 6" key="1">
    <citation type="submission" date="2017-02" db="EMBL/GenBank/DDBJ databases">
        <title>Natronthermophilus aegyptiacus gen. nov.,sp. nov., an aerobic, extremely halophilic alkalithermophilic archaeon isolated from the athalassohaline Wadi An Natrun, Egypt.</title>
        <authorList>
            <person name="Zhao B."/>
        </authorList>
    </citation>
    <scope>NUCLEOTIDE SEQUENCE [LARGE SCALE GENOMIC DNA]</scope>
    <source>
        <strain evidence="5 6">CGMCC 1.3597</strain>
    </source>
</reference>
<evidence type="ECO:0000313" key="5">
    <source>
        <dbReference type="EMBL" id="OVE83015.1"/>
    </source>
</evidence>
<dbReference type="InterPro" id="IPR058775">
    <property type="entry name" value="DUF8054_M"/>
</dbReference>
<dbReference type="Proteomes" id="UP000196084">
    <property type="component" value="Unassembled WGS sequence"/>
</dbReference>
<dbReference type="RefSeq" id="WP_054861904.1">
    <property type="nucleotide sequence ID" value="NZ_MWPH01000004.1"/>
</dbReference>
<dbReference type="Pfam" id="PF26236">
    <property type="entry name" value="DUF8054_N"/>
    <property type="match status" value="1"/>
</dbReference>
<evidence type="ECO:0000313" key="6">
    <source>
        <dbReference type="Proteomes" id="UP000196084"/>
    </source>
</evidence>
<evidence type="ECO:0000256" key="1">
    <source>
        <dbReference type="SAM" id="Phobius"/>
    </source>
</evidence>
<organism evidence="5 6">
    <name type="scientific">Natronolimnobius baerhuensis</name>
    <dbReference type="NCBI Taxonomy" id="253108"/>
    <lineage>
        <taxon>Archaea</taxon>
        <taxon>Methanobacteriati</taxon>
        <taxon>Methanobacteriota</taxon>
        <taxon>Stenosarchaea group</taxon>
        <taxon>Halobacteria</taxon>
        <taxon>Halobacteriales</taxon>
        <taxon>Natrialbaceae</taxon>
        <taxon>Natronolimnobius</taxon>
    </lineage>
</organism>
<dbReference type="AlphaFoldDB" id="A0A202E3Z5"/>
<keyword evidence="1" id="KW-0812">Transmembrane</keyword>
<protein>
    <submittedName>
        <fullName evidence="5">Uncharacterized protein</fullName>
    </submittedName>
</protein>
<gene>
    <name evidence="5" type="ORF">B2G88_16460</name>
</gene>
<dbReference type="InterPro" id="IPR058675">
    <property type="entry name" value="DUF8054_C"/>
</dbReference>